<dbReference type="EC" id="5.6.2.4" evidence="12"/>
<comment type="catalytic activity">
    <reaction evidence="11">
        <text>Couples ATP hydrolysis with the unwinding of duplex DNA by translocating in the 3'-5' direction.</text>
        <dbReference type="EC" id="5.6.2.4"/>
    </reaction>
</comment>
<dbReference type="InterPro" id="IPR014017">
    <property type="entry name" value="DNA_helicase_UvrD-like_C"/>
</dbReference>
<evidence type="ECO:0000256" key="14">
    <source>
        <dbReference type="ARBA" id="ARBA00048988"/>
    </source>
</evidence>
<evidence type="ECO:0000256" key="9">
    <source>
        <dbReference type="ARBA" id="ARBA00023204"/>
    </source>
</evidence>
<feature type="region of interest" description="Disordered" evidence="16">
    <location>
        <begin position="1"/>
        <end position="30"/>
    </location>
</feature>
<evidence type="ECO:0000256" key="1">
    <source>
        <dbReference type="ARBA" id="ARBA00022722"/>
    </source>
</evidence>
<keyword evidence="5 15" id="KW-0347">Helicase</keyword>
<keyword evidence="7 15" id="KW-0067">ATP-binding</keyword>
<evidence type="ECO:0000256" key="16">
    <source>
        <dbReference type="SAM" id="MobiDB-lite"/>
    </source>
</evidence>
<proteinExistence type="predicted"/>
<comment type="catalytic activity">
    <reaction evidence="14">
        <text>ATP + H2O = ADP + phosphate + H(+)</text>
        <dbReference type="Rhea" id="RHEA:13065"/>
        <dbReference type="ChEBI" id="CHEBI:15377"/>
        <dbReference type="ChEBI" id="CHEBI:15378"/>
        <dbReference type="ChEBI" id="CHEBI:30616"/>
        <dbReference type="ChEBI" id="CHEBI:43474"/>
        <dbReference type="ChEBI" id="CHEBI:456216"/>
        <dbReference type="EC" id="5.6.2.4"/>
    </reaction>
</comment>
<evidence type="ECO:0000256" key="8">
    <source>
        <dbReference type="ARBA" id="ARBA00023125"/>
    </source>
</evidence>
<keyword evidence="6" id="KW-0269">Exonuclease</keyword>
<dbReference type="Proteomes" id="UP001518989">
    <property type="component" value="Unassembled WGS sequence"/>
</dbReference>
<dbReference type="EMBL" id="JACTNG010000012">
    <property type="protein sequence ID" value="MBO1081028.1"/>
    <property type="molecule type" value="Genomic_DNA"/>
</dbReference>
<dbReference type="SUPFAM" id="SSF52540">
    <property type="entry name" value="P-loop containing nucleoside triphosphate hydrolases"/>
    <property type="match status" value="1"/>
</dbReference>
<evidence type="ECO:0000313" key="20">
    <source>
        <dbReference type="Proteomes" id="UP001518989"/>
    </source>
</evidence>
<dbReference type="SUPFAM" id="SSF52980">
    <property type="entry name" value="Restriction endonuclease-like"/>
    <property type="match status" value="1"/>
</dbReference>
<evidence type="ECO:0000313" key="19">
    <source>
        <dbReference type="EMBL" id="MBO1081028.1"/>
    </source>
</evidence>
<feature type="domain" description="UvrD-like helicase C-terminal" evidence="18">
    <location>
        <begin position="521"/>
        <end position="794"/>
    </location>
</feature>
<dbReference type="NCBIfam" id="TIGR02784">
    <property type="entry name" value="addA_alphas"/>
    <property type="match status" value="1"/>
</dbReference>
<name>A0ABS3KU68_9PROT</name>
<feature type="domain" description="UvrD-like helicase ATP-binding" evidence="17">
    <location>
        <begin position="9"/>
        <end position="491"/>
    </location>
</feature>
<evidence type="ECO:0000256" key="15">
    <source>
        <dbReference type="PROSITE-ProRule" id="PRU00560"/>
    </source>
</evidence>
<evidence type="ECO:0000256" key="11">
    <source>
        <dbReference type="ARBA" id="ARBA00034617"/>
    </source>
</evidence>
<dbReference type="Pfam" id="PF13361">
    <property type="entry name" value="UvrD_C"/>
    <property type="match status" value="1"/>
</dbReference>
<evidence type="ECO:0000256" key="13">
    <source>
        <dbReference type="ARBA" id="ARBA00034923"/>
    </source>
</evidence>
<keyword evidence="8" id="KW-0238">DNA-binding</keyword>
<dbReference type="PROSITE" id="PS51198">
    <property type="entry name" value="UVRD_HELICASE_ATP_BIND"/>
    <property type="match status" value="1"/>
</dbReference>
<evidence type="ECO:0000256" key="10">
    <source>
        <dbReference type="ARBA" id="ARBA00023235"/>
    </source>
</evidence>
<evidence type="ECO:0000259" key="17">
    <source>
        <dbReference type="PROSITE" id="PS51198"/>
    </source>
</evidence>
<keyword evidence="2 15" id="KW-0547">Nucleotide-binding</keyword>
<dbReference type="InterPro" id="IPR014151">
    <property type="entry name" value="DNA_helicase_AddA"/>
</dbReference>
<feature type="compositionally biased region" description="Basic and acidic residues" evidence="16">
    <location>
        <begin position="10"/>
        <end position="20"/>
    </location>
</feature>
<dbReference type="InterPro" id="IPR038726">
    <property type="entry name" value="PDDEXK_AddAB-type"/>
</dbReference>
<evidence type="ECO:0000256" key="6">
    <source>
        <dbReference type="ARBA" id="ARBA00022839"/>
    </source>
</evidence>
<dbReference type="PANTHER" id="PTHR11070">
    <property type="entry name" value="UVRD / RECB / PCRA DNA HELICASE FAMILY MEMBER"/>
    <property type="match status" value="1"/>
</dbReference>
<accession>A0ABS3KU68</accession>
<protein>
    <recommendedName>
        <fullName evidence="12">DNA 3'-5' helicase</fullName>
        <ecNumber evidence="12">5.6.2.4</ecNumber>
    </recommendedName>
    <alternativeName>
        <fullName evidence="13">DNA 3'-5' helicase II</fullName>
    </alternativeName>
</protein>
<organism evidence="19 20">
    <name type="scientific">Roseomonas haemaphysalidis</name>
    <dbReference type="NCBI Taxonomy" id="2768162"/>
    <lineage>
        <taxon>Bacteria</taxon>
        <taxon>Pseudomonadati</taxon>
        <taxon>Pseudomonadota</taxon>
        <taxon>Alphaproteobacteria</taxon>
        <taxon>Acetobacterales</taxon>
        <taxon>Roseomonadaceae</taxon>
        <taxon>Roseomonas</taxon>
    </lineage>
</organism>
<dbReference type="Pfam" id="PF12705">
    <property type="entry name" value="PDDEXK_1"/>
    <property type="match status" value="1"/>
</dbReference>
<sequence length="1148" mass="122610">MSANLLSPRAEAEAAQRRASDPGASAWVGASAGSGKTKVLTDRVLRLLLRPGTRPGRILCLTFTKAAAAEMSTRLARRLGEWAVAPDAPLAESLQALTGQTPDAAALSRARALFAEVLDQPGGMRIATIHAFCQSVLRSFPLEAGLPPQFTLIEDTDASAMLAEAREAVLSSGRLPEAAVEAMAGLGSPDDFAQTVAALVKHRDRLAQAIAEAGGVAGCDAVLRRRLGLPATGDEAGAVAEAVRVPPALDRAAALLATSGNDNDRRRGAALKAWLALPAEARPARWEEWTRLFLTADGKPYADRSLATKGGLKDAFPEAIGILRAEAERVFALEESRRAWKLHAATLALLALAQPVLAAYAQRKARAGAVDFDDLITAAERLLTDPGSAWVLYKLDGGLDHLLLDEAQDSNKAQWEIASKLAAEFFAGEGTRAEPTARSIFAVGDEKQSIYGFQGADAAGFAQWQGHFAKLVPDAGARFEAVPLQVSFRSTAPVLALVDAVFAEGPARRGVVAEGATLTHRADRVGEAGLVEIWPPLADPPRDSATPWEVPEEPVDQSNAAALLADSVAARIADMIAHDRLPSQGDRPIRPGDILVLLRRRTAFSDLLVAALKKREVPVGGVDRLRLIDQIAVQDVLALCDVLLLPEDDLQLAAVLKSPLVGLSEEELFAIAHGRVQPLWWRVLQERGKDSLLGRAADWMAELADQADLHTPHTLLAEILGIHGGRARLLARLGPDAADPLDEVLNAALTYESRHPPSLQGFLQWLRRGGALVKREAESGADAVRLLTAHGAKGLQAPVVIIPDLGNGQGRETLRWHESSPPLPFWAPRREMHAPAWAELAEAETLAREAEENRLLYVALTRAEDRLLLCTPGAPKEGGWYALAAAGAARMAGLEEQPFRPQDFGAPAAAVFSGPLLRLASAQTAAPRAAPRHAGAAALAPLPAWATAPALSESAAPIWSPSALPGEEDTPAAAPHGAADPAGRRFRRGKMIHAMMQHLPDYAEADRPAAARAFLARPGHALSREEQAATLEEVLGLIQHPALLAAFGPGSMAEAPLAGTVGHLRLAGQVDRLAVLPDRVMVLDYKTNRPPPDTLEGVQPLYIRQMAAYRALLRQIWPDRPVECWLVWTWTAQAMRLPDGLLDRHTAE</sequence>
<keyword evidence="3" id="KW-0227">DNA damage</keyword>
<reference evidence="19 20" key="1">
    <citation type="submission" date="2020-09" db="EMBL/GenBank/DDBJ databases">
        <title>Roseomonas.</title>
        <authorList>
            <person name="Zhu W."/>
        </authorList>
    </citation>
    <scope>NUCLEOTIDE SEQUENCE [LARGE SCALE GENOMIC DNA]</scope>
    <source>
        <strain evidence="19 20">573</strain>
    </source>
</reference>
<feature type="region of interest" description="Disordered" evidence="16">
    <location>
        <begin position="958"/>
        <end position="983"/>
    </location>
</feature>
<dbReference type="InterPro" id="IPR011335">
    <property type="entry name" value="Restrct_endonuc-II-like"/>
</dbReference>
<evidence type="ECO:0000256" key="12">
    <source>
        <dbReference type="ARBA" id="ARBA00034808"/>
    </source>
</evidence>
<dbReference type="InterPro" id="IPR027417">
    <property type="entry name" value="P-loop_NTPase"/>
</dbReference>
<dbReference type="Gene3D" id="1.10.486.10">
    <property type="entry name" value="PCRA, domain 4"/>
    <property type="match status" value="1"/>
</dbReference>
<feature type="binding site" evidence="15">
    <location>
        <begin position="30"/>
        <end position="37"/>
    </location>
    <ligand>
        <name>ATP</name>
        <dbReference type="ChEBI" id="CHEBI:30616"/>
    </ligand>
</feature>
<dbReference type="PANTHER" id="PTHR11070:SF2">
    <property type="entry name" value="ATP-DEPENDENT DNA HELICASE SRS2"/>
    <property type="match status" value="1"/>
</dbReference>
<dbReference type="InterPro" id="IPR014016">
    <property type="entry name" value="UvrD-like_ATP-bd"/>
</dbReference>
<keyword evidence="10" id="KW-0413">Isomerase</keyword>
<keyword evidence="4 15" id="KW-0378">Hydrolase</keyword>
<keyword evidence="20" id="KW-1185">Reference proteome</keyword>
<dbReference type="InterPro" id="IPR000212">
    <property type="entry name" value="DNA_helicase_UvrD/REP"/>
</dbReference>
<dbReference type="Gene3D" id="3.40.50.300">
    <property type="entry name" value="P-loop containing nucleotide triphosphate hydrolases"/>
    <property type="match status" value="4"/>
</dbReference>
<evidence type="ECO:0000259" key="18">
    <source>
        <dbReference type="PROSITE" id="PS51217"/>
    </source>
</evidence>
<evidence type="ECO:0000256" key="3">
    <source>
        <dbReference type="ARBA" id="ARBA00022763"/>
    </source>
</evidence>
<feature type="compositionally biased region" description="Low complexity" evidence="16">
    <location>
        <begin position="971"/>
        <end position="981"/>
    </location>
</feature>
<gene>
    <name evidence="19" type="primary">addA</name>
    <name evidence="19" type="ORF">IAI61_18480</name>
</gene>
<evidence type="ECO:0000256" key="2">
    <source>
        <dbReference type="ARBA" id="ARBA00022741"/>
    </source>
</evidence>
<dbReference type="GO" id="GO:0004386">
    <property type="term" value="F:helicase activity"/>
    <property type="evidence" value="ECO:0007669"/>
    <property type="project" value="UniProtKB-KW"/>
</dbReference>
<evidence type="ECO:0000256" key="5">
    <source>
        <dbReference type="ARBA" id="ARBA00022806"/>
    </source>
</evidence>
<dbReference type="Gene3D" id="3.90.320.10">
    <property type="match status" value="1"/>
</dbReference>
<dbReference type="PROSITE" id="PS51217">
    <property type="entry name" value="UVRD_HELICASE_CTER"/>
    <property type="match status" value="1"/>
</dbReference>
<evidence type="ECO:0000256" key="7">
    <source>
        <dbReference type="ARBA" id="ARBA00022840"/>
    </source>
</evidence>
<keyword evidence="1" id="KW-0540">Nuclease</keyword>
<dbReference type="RefSeq" id="WP_207419211.1">
    <property type="nucleotide sequence ID" value="NZ_CP061177.1"/>
</dbReference>
<dbReference type="Pfam" id="PF00580">
    <property type="entry name" value="UvrD-helicase"/>
    <property type="match status" value="1"/>
</dbReference>
<evidence type="ECO:0000256" key="4">
    <source>
        <dbReference type="ARBA" id="ARBA00022801"/>
    </source>
</evidence>
<keyword evidence="9" id="KW-0234">DNA repair</keyword>
<comment type="caution">
    <text evidence="19">The sequence shown here is derived from an EMBL/GenBank/DDBJ whole genome shotgun (WGS) entry which is preliminary data.</text>
</comment>
<dbReference type="InterPro" id="IPR011604">
    <property type="entry name" value="PDDEXK-like_dom_sf"/>
</dbReference>